<dbReference type="Proteomes" id="UP000076837">
    <property type="component" value="Unassembled WGS sequence"/>
</dbReference>
<gene>
    <name evidence="2" type="ORF">ST47_g3129</name>
</gene>
<sequence>MLELAVAEAYRPHTPKSAPKKRLPKSSSFATNPKIRAPTFSLRSRPASSLSNSSSAYSQPRSFRSITSWRKRTDSVLSSTTETPESSGCVDLVLSSTTQVPDVCTSCRPVPISDNRPRLPLKVPLPPQEELEEFDLALQAAINHLQNSAFSSAHNQASAALAHLAHIADIVSCVATSWPEFWTMLVHAAQLLCSAKQGMSRDVASCLVQALERVARWWNEEQRRTDGDESTAELARITGSAFDQILRQRKDVDELLSGVFETWLEKYIEGMQRVNSHAPAWSATSHTSKPVRSGVKQESVLRILTPTPSPAIFAMLSHALSAMPSVSIAISIMSTPDVTPPSELCPISPSTSRLRTTVFPAQAIGTASRDVDILLLRAEAFDSQGNIQSTRGALSAAACVKTLSSYARVVVLVGLDSIVSKSGKRERDSEPWNVLGLKPDDRDVDMDVKLAWAPARLMDTYIMETGVLELGEMEKLATEAGERVRYIFGE</sequence>
<evidence type="ECO:0000256" key="1">
    <source>
        <dbReference type="SAM" id="MobiDB-lite"/>
    </source>
</evidence>
<dbReference type="InterPro" id="IPR042529">
    <property type="entry name" value="IF_2B-like_C"/>
</dbReference>
<keyword evidence="3" id="KW-1185">Reference proteome</keyword>
<protein>
    <submittedName>
        <fullName evidence="2">Cellular metabolic process</fullName>
    </submittedName>
</protein>
<name>A0A163IF66_DIDRA</name>
<organism evidence="2 3">
    <name type="scientific">Didymella rabiei</name>
    <name type="common">Chickpea ascochyta blight fungus</name>
    <name type="synonym">Mycosphaerella rabiei</name>
    <dbReference type="NCBI Taxonomy" id="5454"/>
    <lineage>
        <taxon>Eukaryota</taxon>
        <taxon>Fungi</taxon>
        <taxon>Dikarya</taxon>
        <taxon>Ascomycota</taxon>
        <taxon>Pezizomycotina</taxon>
        <taxon>Dothideomycetes</taxon>
        <taxon>Pleosporomycetidae</taxon>
        <taxon>Pleosporales</taxon>
        <taxon>Pleosporineae</taxon>
        <taxon>Didymellaceae</taxon>
        <taxon>Ascochyta</taxon>
    </lineage>
</organism>
<feature type="region of interest" description="Disordered" evidence="1">
    <location>
        <begin position="1"/>
        <end position="58"/>
    </location>
</feature>
<evidence type="ECO:0000313" key="3">
    <source>
        <dbReference type="Proteomes" id="UP000076837"/>
    </source>
</evidence>
<dbReference type="AlphaFoldDB" id="A0A163IF66"/>
<dbReference type="OrthoDB" id="206213at2759"/>
<proteinExistence type="predicted"/>
<reference evidence="2 3" key="1">
    <citation type="journal article" date="2016" name="Sci. Rep.">
        <title>Draft genome sequencing and secretome analysis of fungal phytopathogen Ascochyta rabiei provides insight into the necrotrophic effector repertoire.</title>
        <authorList>
            <person name="Verma S."/>
            <person name="Gazara R.K."/>
            <person name="Nizam S."/>
            <person name="Parween S."/>
            <person name="Chattopadhyay D."/>
            <person name="Verma P.K."/>
        </authorList>
    </citation>
    <scope>NUCLEOTIDE SEQUENCE [LARGE SCALE GENOMIC DNA]</scope>
    <source>
        <strain evidence="2 3">ArDII</strain>
    </source>
</reference>
<feature type="compositionally biased region" description="Low complexity" evidence="1">
    <location>
        <begin position="41"/>
        <end position="58"/>
    </location>
</feature>
<dbReference type="EMBL" id="JYNV01000121">
    <property type="protein sequence ID" value="KZM25731.1"/>
    <property type="molecule type" value="Genomic_DNA"/>
</dbReference>
<accession>A0A163IF66</accession>
<comment type="caution">
    <text evidence="2">The sequence shown here is derived from an EMBL/GenBank/DDBJ whole genome shotgun (WGS) entry which is preliminary data.</text>
</comment>
<dbReference type="STRING" id="5454.A0A163IF66"/>
<dbReference type="Gene3D" id="3.40.50.10470">
    <property type="entry name" value="Translation initiation factor eif-2b, domain 2"/>
    <property type="match status" value="1"/>
</dbReference>
<dbReference type="InterPro" id="IPR037171">
    <property type="entry name" value="NagB/RpiA_transferase-like"/>
</dbReference>
<evidence type="ECO:0000313" key="2">
    <source>
        <dbReference type="EMBL" id="KZM25731.1"/>
    </source>
</evidence>
<dbReference type="SUPFAM" id="SSF100950">
    <property type="entry name" value="NagB/RpiA/CoA transferase-like"/>
    <property type="match status" value="1"/>
</dbReference>